<keyword evidence="2" id="KW-0698">rRNA processing</keyword>
<accession>A0A3B0U7K4</accession>
<evidence type="ECO:0000256" key="2">
    <source>
        <dbReference type="ARBA" id="ARBA00022552"/>
    </source>
</evidence>
<evidence type="ECO:0000256" key="1">
    <source>
        <dbReference type="ARBA" id="ARBA00022490"/>
    </source>
</evidence>
<dbReference type="PANTHER" id="PTHR31760">
    <property type="entry name" value="S-ADENOSYL-L-METHIONINE-DEPENDENT METHYLTRANSFERASES SUPERFAMILY PROTEIN"/>
    <property type="match status" value="1"/>
</dbReference>
<dbReference type="Gene3D" id="3.40.50.150">
    <property type="entry name" value="Vaccinia Virus protein VP39"/>
    <property type="match status" value="1"/>
</dbReference>
<keyword evidence="1" id="KW-0963">Cytoplasm</keyword>
<dbReference type="GO" id="GO:0070043">
    <property type="term" value="F:rRNA (guanine-N7-)-methyltransferase activity"/>
    <property type="evidence" value="ECO:0007669"/>
    <property type="project" value="TreeGrafter"/>
</dbReference>
<dbReference type="Pfam" id="PF02527">
    <property type="entry name" value="GidB"/>
    <property type="match status" value="1"/>
</dbReference>
<organism evidence="4">
    <name type="scientific">hydrothermal vent metagenome</name>
    <dbReference type="NCBI Taxonomy" id="652676"/>
    <lineage>
        <taxon>unclassified sequences</taxon>
        <taxon>metagenomes</taxon>
        <taxon>ecological metagenomes</taxon>
    </lineage>
</organism>
<dbReference type="EMBL" id="UOEN01000340">
    <property type="protein sequence ID" value="VAW16754.1"/>
    <property type="molecule type" value="Genomic_DNA"/>
</dbReference>
<sequence length="208" mass="23678">MFENKPEKQLSQALLELQIDPICVVPLMSYIRLLEKWNKTYNITAIRDLDKMVVLHLMDSASVYRYLSGNSIIDVGTGGGIPGIIFAIINPKLKVTLLDSNQKKTRFLRFVQRQLKLENVQVVCERVEKYQALNPFDVVISRAFSEVGLFLKLAGHLCSDDGAMLAMKGPREESEKKASKFGFKLTQDIDVKVPFLEAQRRLLIFKKT</sequence>
<dbReference type="EC" id="2.1.1.170" evidence="4"/>
<dbReference type="HAMAP" id="MF_00074">
    <property type="entry name" value="16SrRNA_methyltr_G"/>
    <property type="match status" value="1"/>
</dbReference>
<evidence type="ECO:0000256" key="3">
    <source>
        <dbReference type="ARBA" id="ARBA00022679"/>
    </source>
</evidence>
<keyword evidence="3 4" id="KW-0808">Transferase</keyword>
<dbReference type="AlphaFoldDB" id="A0A3B0U7K4"/>
<dbReference type="InterPro" id="IPR029063">
    <property type="entry name" value="SAM-dependent_MTases_sf"/>
</dbReference>
<gene>
    <name evidence="4" type="ORF">MNBD_BACTEROID05-1066</name>
</gene>
<protein>
    <submittedName>
        <fullName evidence="4">16S rRNA (Guanine(527)-N(7))-methyltransferase</fullName>
        <ecNumber evidence="4">2.1.1.170</ecNumber>
    </submittedName>
</protein>
<dbReference type="PIRSF" id="PIRSF003078">
    <property type="entry name" value="GidB"/>
    <property type="match status" value="1"/>
</dbReference>
<evidence type="ECO:0000313" key="4">
    <source>
        <dbReference type="EMBL" id="VAW16754.1"/>
    </source>
</evidence>
<dbReference type="SUPFAM" id="SSF53335">
    <property type="entry name" value="S-adenosyl-L-methionine-dependent methyltransferases"/>
    <property type="match status" value="1"/>
</dbReference>
<dbReference type="GO" id="GO:0005829">
    <property type="term" value="C:cytosol"/>
    <property type="evidence" value="ECO:0007669"/>
    <property type="project" value="TreeGrafter"/>
</dbReference>
<dbReference type="PANTHER" id="PTHR31760:SF0">
    <property type="entry name" value="S-ADENOSYL-L-METHIONINE-DEPENDENT METHYLTRANSFERASES SUPERFAMILY PROTEIN"/>
    <property type="match status" value="1"/>
</dbReference>
<dbReference type="NCBIfam" id="TIGR00138">
    <property type="entry name" value="rsmG_gidB"/>
    <property type="match status" value="1"/>
</dbReference>
<reference evidence="4" key="1">
    <citation type="submission" date="2018-06" db="EMBL/GenBank/DDBJ databases">
        <authorList>
            <person name="Zhirakovskaya E."/>
        </authorList>
    </citation>
    <scope>NUCLEOTIDE SEQUENCE</scope>
</reference>
<keyword evidence="4" id="KW-0489">Methyltransferase</keyword>
<proteinExistence type="inferred from homology"/>
<name>A0A3B0U7K4_9ZZZZ</name>
<dbReference type="InterPro" id="IPR003682">
    <property type="entry name" value="rRNA_ssu_MeTfrase_G"/>
</dbReference>